<reference evidence="1 2" key="1">
    <citation type="journal article" date="2015" name="Int. J. Syst. Evol. Microbiol.">
        <title>Carboxylicivirga linearis sp. nov., isolated from a sea cucumber culture pond.</title>
        <authorList>
            <person name="Wang F.Q."/>
            <person name="Zhou Y.X."/>
            <person name="Lin X.Z."/>
            <person name="Chen G.J."/>
            <person name="Du Z.J."/>
        </authorList>
    </citation>
    <scope>NUCLEOTIDE SEQUENCE [LARGE SCALE GENOMIC DNA]</scope>
    <source>
        <strain evidence="1 2">FB218</strain>
    </source>
</reference>
<evidence type="ECO:0000313" key="2">
    <source>
        <dbReference type="Proteomes" id="UP000708576"/>
    </source>
</evidence>
<comment type="caution">
    <text evidence="1">The sequence shown here is derived from an EMBL/GenBank/DDBJ whole genome shotgun (WGS) entry which is preliminary data.</text>
</comment>
<sequence>MKNNKFYSFSLEGIYTFKVYGDLMAINSHELKVEAFDSVKTNGFGQVYSFYKRFKDQSHLFSFLEKIYDLHLTILSIEKITESEINKLIV</sequence>
<proteinExistence type="predicted"/>
<organism evidence="1 2">
    <name type="scientific">Carboxylicivirga linearis</name>
    <dbReference type="NCBI Taxonomy" id="1628157"/>
    <lineage>
        <taxon>Bacteria</taxon>
        <taxon>Pseudomonadati</taxon>
        <taxon>Bacteroidota</taxon>
        <taxon>Bacteroidia</taxon>
        <taxon>Marinilabiliales</taxon>
        <taxon>Marinilabiliaceae</taxon>
        <taxon>Carboxylicivirga</taxon>
    </lineage>
</organism>
<keyword evidence="2" id="KW-1185">Reference proteome</keyword>
<protein>
    <submittedName>
        <fullName evidence="1">Uncharacterized protein</fullName>
    </submittedName>
</protein>
<name>A0ABS5K1V4_9BACT</name>
<dbReference type="Proteomes" id="UP000708576">
    <property type="component" value="Unassembled WGS sequence"/>
</dbReference>
<dbReference type="EMBL" id="JAGUCO010000040">
    <property type="protein sequence ID" value="MBS2101114.1"/>
    <property type="molecule type" value="Genomic_DNA"/>
</dbReference>
<gene>
    <name evidence="1" type="ORF">KEM10_22705</name>
</gene>
<evidence type="ECO:0000313" key="1">
    <source>
        <dbReference type="EMBL" id="MBS2101114.1"/>
    </source>
</evidence>
<dbReference type="RefSeq" id="WP_212220274.1">
    <property type="nucleotide sequence ID" value="NZ_JAGUCO010000040.1"/>
</dbReference>
<accession>A0ABS5K1V4</accession>